<dbReference type="Proteomes" id="UP001499930">
    <property type="component" value="Unassembled WGS sequence"/>
</dbReference>
<dbReference type="EMBL" id="BAAAWD010000002">
    <property type="protein sequence ID" value="GAA2986413.1"/>
    <property type="molecule type" value="Genomic_DNA"/>
</dbReference>
<protein>
    <submittedName>
        <fullName evidence="1">Uncharacterized protein</fullName>
    </submittedName>
</protein>
<evidence type="ECO:0000313" key="1">
    <source>
        <dbReference type="EMBL" id="GAA2986413.1"/>
    </source>
</evidence>
<evidence type="ECO:0000313" key="2">
    <source>
        <dbReference type="Proteomes" id="UP001499930"/>
    </source>
</evidence>
<organism evidence="1 2">
    <name type="scientific">Streptosporangium longisporum</name>
    <dbReference type="NCBI Taxonomy" id="46187"/>
    <lineage>
        <taxon>Bacteria</taxon>
        <taxon>Bacillati</taxon>
        <taxon>Actinomycetota</taxon>
        <taxon>Actinomycetes</taxon>
        <taxon>Streptosporangiales</taxon>
        <taxon>Streptosporangiaceae</taxon>
        <taxon>Streptosporangium</taxon>
    </lineage>
</organism>
<reference evidence="1 2" key="1">
    <citation type="journal article" date="2019" name="Int. J. Syst. Evol. Microbiol.">
        <title>The Global Catalogue of Microorganisms (GCM) 10K type strain sequencing project: providing services to taxonomists for standard genome sequencing and annotation.</title>
        <authorList>
            <consortium name="The Broad Institute Genomics Platform"/>
            <consortium name="The Broad Institute Genome Sequencing Center for Infectious Disease"/>
            <person name="Wu L."/>
            <person name="Ma J."/>
        </authorList>
    </citation>
    <scope>NUCLEOTIDE SEQUENCE [LARGE SCALE GENOMIC DNA]</scope>
    <source>
        <strain evidence="1 2">JCM 3106</strain>
    </source>
</reference>
<proteinExistence type="predicted"/>
<keyword evidence="2" id="KW-1185">Reference proteome</keyword>
<dbReference type="SUPFAM" id="SSF55781">
    <property type="entry name" value="GAF domain-like"/>
    <property type="match status" value="1"/>
</dbReference>
<sequence>MHAAFYLLNGDRRLHLAQNTWDEAGLNAPRKVIGDSGPQDVELVQFALNELSHPLRFQYSEDINKFHRFLGAFEVNATYRSCVVATVGLGDGASALRQGLLVLVSHEVGAFGRSDAEALRLLAGLLAAALAHGNDV</sequence>
<name>A0ABN3XPV4_9ACTN</name>
<gene>
    <name evidence="1" type="ORF">GCM10017559_02550</name>
</gene>
<accession>A0ABN3XPV4</accession>
<comment type="caution">
    <text evidence="1">The sequence shown here is derived from an EMBL/GenBank/DDBJ whole genome shotgun (WGS) entry which is preliminary data.</text>
</comment>